<keyword evidence="2" id="KW-1185">Reference proteome</keyword>
<sequence>MANWTRIEKLNGGERIYYVDPPIDSKEEVWFFSGDSRLRVWSDGVLYKGDEETVARLTAPVTERFSLYKLLDQLFVDVEIRGEQAVIHRGVLNGSSVATLVASSEVAPLLARYRALSFRDGTPWNATKKRVTVREYRKDSSDKWTVHVDGTSVIENMRKETPTPSREAAIALAQKRIQAKQKAGFRTYLIELTEARHPNPEPKPPKGVPARKPLAKKAAIAKPENAFEAVDAAVAILKDLHTRIPKAHFVTECLDAKKDRERVASVESHASFFLDMHKPRVGRWKTAKPRAPKKNESSWDYFVRVYGSITWILDGQADEGLAMFYCGNVTGGGWSCLEIVGEGDYEIDDLVEATGNEELEQLLVFHGGWHDGKSWAFDQRVSSPSGEYAIIPFDESMDALPKQMKPERIVAFGDWLYKRVVSLTRIAERNLREVN</sequence>
<dbReference type="AlphaFoldDB" id="A0A250III7"/>
<dbReference type="Proteomes" id="UP000217289">
    <property type="component" value="Chromosome"/>
</dbReference>
<proteinExistence type="predicted"/>
<evidence type="ECO:0000313" key="2">
    <source>
        <dbReference type="Proteomes" id="UP000217289"/>
    </source>
</evidence>
<dbReference type="RefSeq" id="WP_245918738.1">
    <property type="nucleotide sequence ID" value="NZ_CP022163.1"/>
</dbReference>
<name>A0A250III7_9BACT</name>
<reference evidence="1 2" key="1">
    <citation type="submission" date="2017-06" db="EMBL/GenBank/DDBJ databases">
        <authorList>
            <person name="Kim H.J."/>
            <person name="Triplett B.A."/>
        </authorList>
    </citation>
    <scope>NUCLEOTIDE SEQUENCE [LARGE SCALE GENOMIC DNA]</scope>
    <source>
        <strain evidence="1 2">DSM 14713</strain>
    </source>
</reference>
<gene>
    <name evidence="1" type="ORF">MEBOL_004429</name>
</gene>
<dbReference type="KEGG" id="mbd:MEBOL_004429"/>
<organism evidence="1 2">
    <name type="scientific">Melittangium boletus DSM 14713</name>
    <dbReference type="NCBI Taxonomy" id="1294270"/>
    <lineage>
        <taxon>Bacteria</taxon>
        <taxon>Pseudomonadati</taxon>
        <taxon>Myxococcota</taxon>
        <taxon>Myxococcia</taxon>
        <taxon>Myxococcales</taxon>
        <taxon>Cystobacterineae</taxon>
        <taxon>Archangiaceae</taxon>
        <taxon>Melittangium</taxon>
    </lineage>
</organism>
<protein>
    <submittedName>
        <fullName evidence="1">Uncharacterized protein</fullName>
    </submittedName>
</protein>
<dbReference type="EMBL" id="CP022163">
    <property type="protein sequence ID" value="ATB30967.1"/>
    <property type="molecule type" value="Genomic_DNA"/>
</dbReference>
<accession>A0A250III7</accession>
<evidence type="ECO:0000313" key="1">
    <source>
        <dbReference type="EMBL" id="ATB30967.1"/>
    </source>
</evidence>